<reference evidence="1 2" key="1">
    <citation type="submission" date="2018-09" db="EMBL/GenBank/DDBJ databases">
        <authorList>
            <person name="Li J."/>
        </authorList>
    </citation>
    <scope>NUCLEOTIDE SEQUENCE [LARGE SCALE GENOMIC DNA]</scope>
    <source>
        <strain evidence="1 2">2129</strain>
    </source>
</reference>
<sequence>MSTGAPRLRIVLVDVDGTLVTYANELPSSAVEAIRRARRLGHRVYPTTGRSRAEMPDYLWDIGLDGMIGGNGSYVEHQGEVLLHQHLSREDCQALVAWLSGRGLELYLEANSGLFPSPGFRDAALPAVRAYAAGRGHAGADSVTVEEVFPNFIYDADLVRDDVNKISYLLSGPEDLEAARQAFPWLRHGSWGGRGHDALFGDVGVAGVSKAHAADVLLEHLSASLEDAIAVGDATVDLDMIEHCGTGVAMGNASREVKAAANLVTDDVEEDGLAKAFDRLGLLG</sequence>
<dbReference type="Pfam" id="PF08282">
    <property type="entry name" value="Hydrolase_3"/>
    <property type="match status" value="1"/>
</dbReference>
<accession>A0ABM6Z3V0</accession>
<dbReference type="SUPFAM" id="SSF56784">
    <property type="entry name" value="HAD-like"/>
    <property type="match status" value="1"/>
</dbReference>
<proteinExistence type="predicted"/>
<evidence type="ECO:0000313" key="2">
    <source>
        <dbReference type="Proteomes" id="UP000273001"/>
    </source>
</evidence>
<dbReference type="Proteomes" id="UP000273001">
    <property type="component" value="Chromosome"/>
</dbReference>
<dbReference type="InterPro" id="IPR023214">
    <property type="entry name" value="HAD_sf"/>
</dbReference>
<evidence type="ECO:0000313" key="1">
    <source>
        <dbReference type="EMBL" id="AYD89825.1"/>
    </source>
</evidence>
<dbReference type="Gene3D" id="3.40.50.1000">
    <property type="entry name" value="HAD superfamily/HAD-like"/>
    <property type="match status" value="1"/>
</dbReference>
<dbReference type="PROSITE" id="PS01228">
    <property type="entry name" value="COF_1"/>
    <property type="match status" value="1"/>
</dbReference>
<keyword evidence="2" id="KW-1185">Reference proteome</keyword>
<dbReference type="Gene3D" id="3.30.1240.10">
    <property type="match status" value="1"/>
</dbReference>
<organism evidence="1 2">
    <name type="scientific">Actinomyces lilanjuaniae</name>
    <dbReference type="NCBI Taxonomy" id="2321394"/>
    <lineage>
        <taxon>Bacteria</taxon>
        <taxon>Bacillati</taxon>
        <taxon>Actinomycetota</taxon>
        <taxon>Actinomycetes</taxon>
        <taxon>Actinomycetales</taxon>
        <taxon>Actinomycetaceae</taxon>
        <taxon>Actinomyces</taxon>
    </lineage>
</organism>
<dbReference type="PANTHER" id="PTHR10000">
    <property type="entry name" value="PHOSPHOSERINE PHOSPHATASE"/>
    <property type="match status" value="1"/>
</dbReference>
<dbReference type="PANTHER" id="PTHR10000:SF25">
    <property type="entry name" value="PHOSPHATASE YKRA-RELATED"/>
    <property type="match status" value="1"/>
</dbReference>
<protein>
    <submittedName>
        <fullName evidence="1">Cof-type HAD-IIB family hydrolase</fullName>
    </submittedName>
</protein>
<dbReference type="RefSeq" id="WP_120204490.1">
    <property type="nucleotide sequence ID" value="NZ_CP032514.1"/>
</dbReference>
<dbReference type="SFLD" id="SFLDG01140">
    <property type="entry name" value="C2.B:_Phosphomannomutase_and_P"/>
    <property type="match status" value="1"/>
</dbReference>
<dbReference type="InterPro" id="IPR000150">
    <property type="entry name" value="Cof"/>
</dbReference>
<name>A0ABM6Z3V0_9ACTO</name>
<keyword evidence="1" id="KW-0378">Hydrolase</keyword>
<dbReference type="EMBL" id="CP032514">
    <property type="protein sequence ID" value="AYD89825.1"/>
    <property type="molecule type" value="Genomic_DNA"/>
</dbReference>
<dbReference type="NCBIfam" id="TIGR00099">
    <property type="entry name" value="Cof-subfamily"/>
    <property type="match status" value="1"/>
</dbReference>
<dbReference type="GO" id="GO:0016787">
    <property type="term" value="F:hydrolase activity"/>
    <property type="evidence" value="ECO:0007669"/>
    <property type="project" value="UniProtKB-KW"/>
</dbReference>
<dbReference type="InterPro" id="IPR036412">
    <property type="entry name" value="HAD-like_sf"/>
</dbReference>
<gene>
    <name evidence="1" type="ORF">D5R93_06885</name>
</gene>
<dbReference type="SFLD" id="SFLDS00003">
    <property type="entry name" value="Haloacid_Dehalogenase"/>
    <property type="match status" value="1"/>
</dbReference>